<keyword evidence="4 5" id="KW-0472">Membrane</keyword>
<keyword evidence="8" id="KW-1185">Reference proteome</keyword>
<feature type="transmembrane region" description="Helical" evidence="5">
    <location>
        <begin position="440"/>
        <end position="464"/>
    </location>
</feature>
<dbReference type="PANTHER" id="PTHR23502:SF4">
    <property type="entry name" value="MAJOR FACILITATOR SUPERFAMILY (MFS) PROFILE DOMAIN-CONTAINING PROTEIN-RELATED"/>
    <property type="match status" value="1"/>
</dbReference>
<dbReference type="EMBL" id="KZ679009">
    <property type="protein sequence ID" value="PSS22480.1"/>
    <property type="molecule type" value="Genomic_DNA"/>
</dbReference>
<dbReference type="GO" id="GO:0005886">
    <property type="term" value="C:plasma membrane"/>
    <property type="evidence" value="ECO:0007669"/>
    <property type="project" value="TreeGrafter"/>
</dbReference>
<protein>
    <recommendedName>
        <fullName evidence="6">Major facilitator superfamily (MFS) profile domain-containing protein</fullName>
    </recommendedName>
</protein>
<dbReference type="PANTHER" id="PTHR23502">
    <property type="entry name" value="MAJOR FACILITATOR SUPERFAMILY"/>
    <property type="match status" value="1"/>
</dbReference>
<evidence type="ECO:0000259" key="6">
    <source>
        <dbReference type="PROSITE" id="PS50850"/>
    </source>
</evidence>
<dbReference type="InterPro" id="IPR020846">
    <property type="entry name" value="MFS_dom"/>
</dbReference>
<feature type="transmembrane region" description="Helical" evidence="5">
    <location>
        <begin position="506"/>
        <end position="527"/>
    </location>
</feature>
<dbReference type="SUPFAM" id="SSF103473">
    <property type="entry name" value="MFS general substrate transporter"/>
    <property type="match status" value="1"/>
</dbReference>
<evidence type="ECO:0000256" key="1">
    <source>
        <dbReference type="ARBA" id="ARBA00004141"/>
    </source>
</evidence>
<keyword evidence="2 5" id="KW-0812">Transmembrane</keyword>
<accession>A0A2T3B6V1</accession>
<dbReference type="Proteomes" id="UP000241818">
    <property type="component" value="Unassembled WGS sequence"/>
</dbReference>
<dbReference type="InterPro" id="IPR011701">
    <property type="entry name" value="MFS"/>
</dbReference>
<feature type="domain" description="Major facilitator superfamily (MFS) profile" evidence="6">
    <location>
        <begin position="72"/>
        <end position="547"/>
    </location>
</feature>
<feature type="transmembrane region" description="Helical" evidence="5">
    <location>
        <begin position="226"/>
        <end position="246"/>
    </location>
</feature>
<feature type="transmembrane region" description="Helical" evidence="5">
    <location>
        <begin position="476"/>
        <end position="494"/>
    </location>
</feature>
<dbReference type="InterPro" id="IPR036259">
    <property type="entry name" value="MFS_trans_sf"/>
</dbReference>
<feature type="transmembrane region" description="Helical" evidence="5">
    <location>
        <begin position="167"/>
        <end position="190"/>
    </location>
</feature>
<dbReference type="PROSITE" id="PS50850">
    <property type="entry name" value="MFS"/>
    <property type="match status" value="1"/>
</dbReference>
<dbReference type="STRING" id="857342.A0A2T3B6V1"/>
<dbReference type="RefSeq" id="XP_024722635.1">
    <property type="nucleotide sequence ID" value="XM_024863784.1"/>
</dbReference>
<keyword evidence="3 5" id="KW-1133">Transmembrane helix</keyword>
<feature type="transmembrane region" description="Helical" evidence="5">
    <location>
        <begin position="111"/>
        <end position="130"/>
    </location>
</feature>
<reference evidence="7 8" key="1">
    <citation type="journal article" date="2018" name="New Phytol.">
        <title>Comparative genomics and transcriptomics depict ericoid mycorrhizal fungi as versatile saprotrophs and plant mutualists.</title>
        <authorList>
            <person name="Martino E."/>
            <person name="Morin E."/>
            <person name="Grelet G.A."/>
            <person name="Kuo A."/>
            <person name="Kohler A."/>
            <person name="Daghino S."/>
            <person name="Barry K.W."/>
            <person name="Cichocki N."/>
            <person name="Clum A."/>
            <person name="Dockter R.B."/>
            <person name="Hainaut M."/>
            <person name="Kuo R.C."/>
            <person name="LaButti K."/>
            <person name="Lindahl B.D."/>
            <person name="Lindquist E.A."/>
            <person name="Lipzen A."/>
            <person name="Khouja H.R."/>
            <person name="Magnuson J."/>
            <person name="Murat C."/>
            <person name="Ohm R.A."/>
            <person name="Singer S.W."/>
            <person name="Spatafora J.W."/>
            <person name="Wang M."/>
            <person name="Veneault-Fourrey C."/>
            <person name="Henrissat B."/>
            <person name="Grigoriev I.V."/>
            <person name="Martin F.M."/>
            <person name="Perotto S."/>
        </authorList>
    </citation>
    <scope>NUCLEOTIDE SEQUENCE [LARGE SCALE GENOMIC DNA]</scope>
    <source>
        <strain evidence="7 8">ATCC 22711</strain>
    </source>
</reference>
<proteinExistence type="predicted"/>
<dbReference type="GO" id="GO:0022857">
    <property type="term" value="F:transmembrane transporter activity"/>
    <property type="evidence" value="ECO:0007669"/>
    <property type="project" value="InterPro"/>
</dbReference>
<feature type="transmembrane region" description="Helical" evidence="5">
    <location>
        <begin position="72"/>
        <end position="91"/>
    </location>
</feature>
<feature type="transmembrane region" description="Helical" evidence="5">
    <location>
        <begin position="327"/>
        <end position="350"/>
    </location>
</feature>
<comment type="subcellular location">
    <subcellularLocation>
        <location evidence="1">Membrane</location>
        <topology evidence="1">Multi-pass membrane protein</topology>
    </subcellularLocation>
</comment>
<sequence>MPFGILEDHHMELVPGTACMNDQSDIPREYEQIPRELLKHGTGRLSHLILVPQPSDSPNDPLNWPVWKKDSILLIVGLSAAVVGAFGPMLSPGFVQISHEMGISVNTLSQSTAWLILTIGLSLFIANPAAKVWGRRPVYIVAIMIMFAGSVWGAFAKGYGSFLASRIVSGFGMAPYEVLVQCTIGDMYFVHQRATRIAAWNLFLLCGIAGGSLISGYIIQDIGWKWTFGICAILFGVFMFLVLLFVPETAYNRVPIQERYGGIALRISDIEKPIEKEELKVSLDENTATRTTGSLEKKDSFLRSLRIFTGRYSDAPFLKIFIRPFIIFWYPAVLWAFLVYGTTLTWIVVFSVVNASIFTLPPYNFTVSQVGLVSISPLVLTVVGEVVSGPLNDYICVFLTKRNRGIYEPEFRLVLMIPVLLIGISGFFGFGASVHYQTHWIGPVLTFGLTNMAMAFASGCVFGYVIDSYEKLSEEAFIAINARNFLTFGLTYFVNDWLEKDGVLAVFNVLGSCFIAVVALTLPLWVFGKKLRSAIARNQILNNLMKN</sequence>
<dbReference type="GeneID" id="36571865"/>
<name>A0A2T3B6V1_AMORE</name>
<dbReference type="Pfam" id="PF07690">
    <property type="entry name" value="MFS_1"/>
    <property type="match status" value="1"/>
</dbReference>
<dbReference type="InParanoid" id="A0A2T3B6V1"/>
<organism evidence="7 8">
    <name type="scientific">Amorphotheca resinae ATCC 22711</name>
    <dbReference type="NCBI Taxonomy" id="857342"/>
    <lineage>
        <taxon>Eukaryota</taxon>
        <taxon>Fungi</taxon>
        <taxon>Dikarya</taxon>
        <taxon>Ascomycota</taxon>
        <taxon>Pezizomycotina</taxon>
        <taxon>Leotiomycetes</taxon>
        <taxon>Helotiales</taxon>
        <taxon>Amorphothecaceae</taxon>
        <taxon>Amorphotheca</taxon>
    </lineage>
</organism>
<evidence type="ECO:0000313" key="7">
    <source>
        <dbReference type="EMBL" id="PSS22480.1"/>
    </source>
</evidence>
<feature type="transmembrane region" description="Helical" evidence="5">
    <location>
        <begin position="413"/>
        <end position="434"/>
    </location>
</feature>
<dbReference type="OrthoDB" id="2585655at2759"/>
<feature type="transmembrane region" description="Helical" evidence="5">
    <location>
        <begin position="202"/>
        <end position="220"/>
    </location>
</feature>
<dbReference type="AlphaFoldDB" id="A0A2T3B6V1"/>
<gene>
    <name evidence="7" type="ORF">M430DRAFT_18024</name>
</gene>
<evidence type="ECO:0000313" key="8">
    <source>
        <dbReference type="Proteomes" id="UP000241818"/>
    </source>
</evidence>
<evidence type="ECO:0000256" key="4">
    <source>
        <dbReference type="ARBA" id="ARBA00023136"/>
    </source>
</evidence>
<feature type="transmembrane region" description="Helical" evidence="5">
    <location>
        <begin position="137"/>
        <end position="155"/>
    </location>
</feature>
<evidence type="ECO:0000256" key="2">
    <source>
        <dbReference type="ARBA" id="ARBA00022692"/>
    </source>
</evidence>
<dbReference type="Gene3D" id="1.20.1250.20">
    <property type="entry name" value="MFS general substrate transporter like domains"/>
    <property type="match status" value="1"/>
</dbReference>
<evidence type="ECO:0000256" key="5">
    <source>
        <dbReference type="SAM" id="Phobius"/>
    </source>
</evidence>
<evidence type="ECO:0000256" key="3">
    <source>
        <dbReference type="ARBA" id="ARBA00022989"/>
    </source>
</evidence>
<feature type="transmembrane region" description="Helical" evidence="5">
    <location>
        <begin position="370"/>
        <end position="392"/>
    </location>
</feature>